<dbReference type="PANTHER" id="PTHR31415">
    <property type="entry name" value="OS05G0367900 PROTEIN"/>
    <property type="match status" value="1"/>
</dbReference>
<sequence length="237" mass="25568">MAEEPPPPHGYHTVNPTKMAAADEKPHHKEQPAPPPPYPRPRGGHPPKDPRRALCTAAAILLVLLGAAALTLWLIYRPHRPKFRVVSAAAYQLNTSTPPFVTATAQFTVVATNPNRRAAILYDPFSAYVSYRGRAITPAAALPPLVQERRSTVALSPLLGGAAVPVEAELANALAMDEAYGVVVLRLVMTGKMRYKAGALRSRRHGVHIDCDLLISLKNGFVGKLTLLGSPPCKVYL</sequence>
<keyword evidence="6" id="KW-1185">Reference proteome</keyword>
<comment type="caution">
    <text evidence="5">The sequence shown here is derived from an EMBL/GenBank/DDBJ whole genome shotgun (WGS) entry which is preliminary data.</text>
</comment>
<feature type="region of interest" description="Disordered" evidence="3">
    <location>
        <begin position="1"/>
        <end position="51"/>
    </location>
</feature>
<evidence type="ECO:0000313" key="5">
    <source>
        <dbReference type="EMBL" id="KAL1565897.1"/>
    </source>
</evidence>
<evidence type="ECO:0000256" key="1">
    <source>
        <dbReference type="ARBA" id="ARBA00004370"/>
    </source>
</evidence>
<dbReference type="InterPro" id="IPR044839">
    <property type="entry name" value="NDR1-like"/>
</dbReference>
<evidence type="ECO:0000256" key="2">
    <source>
        <dbReference type="ARBA" id="ARBA00023136"/>
    </source>
</evidence>
<gene>
    <name evidence="5" type="ORF">AAHA92_01571</name>
</gene>
<protein>
    <recommendedName>
        <fullName evidence="7">Late embryogenesis abundant protein LEA-2 subgroup domain-containing protein</fullName>
    </recommendedName>
</protein>
<evidence type="ECO:0000313" key="6">
    <source>
        <dbReference type="Proteomes" id="UP001567538"/>
    </source>
</evidence>
<name>A0ABD1IB01_SALDI</name>
<reference evidence="5 6" key="1">
    <citation type="submission" date="2024-06" db="EMBL/GenBank/DDBJ databases">
        <title>A chromosome level genome sequence of Diviner's sage (Salvia divinorum).</title>
        <authorList>
            <person name="Ford S.A."/>
            <person name="Ro D.-K."/>
            <person name="Ness R.W."/>
            <person name="Phillips M.A."/>
        </authorList>
    </citation>
    <scope>NUCLEOTIDE SEQUENCE [LARGE SCALE GENOMIC DNA]</scope>
    <source>
        <strain evidence="5">SAF-2024a</strain>
        <tissue evidence="5">Leaf</tissue>
    </source>
</reference>
<comment type="subcellular location">
    <subcellularLocation>
        <location evidence="1">Membrane</location>
    </subcellularLocation>
</comment>
<proteinExistence type="predicted"/>
<feature type="transmembrane region" description="Helical" evidence="4">
    <location>
        <begin position="56"/>
        <end position="76"/>
    </location>
</feature>
<feature type="compositionally biased region" description="Basic and acidic residues" evidence="3">
    <location>
        <begin position="21"/>
        <end position="31"/>
    </location>
</feature>
<evidence type="ECO:0000256" key="3">
    <source>
        <dbReference type="SAM" id="MobiDB-lite"/>
    </source>
</evidence>
<keyword evidence="2 4" id="KW-0472">Membrane</keyword>
<accession>A0ABD1IB01</accession>
<keyword evidence="4" id="KW-1133">Transmembrane helix</keyword>
<dbReference type="GO" id="GO:0016020">
    <property type="term" value="C:membrane"/>
    <property type="evidence" value="ECO:0007669"/>
    <property type="project" value="UniProtKB-SubCell"/>
</dbReference>
<dbReference type="Proteomes" id="UP001567538">
    <property type="component" value="Unassembled WGS sequence"/>
</dbReference>
<evidence type="ECO:0000256" key="4">
    <source>
        <dbReference type="SAM" id="Phobius"/>
    </source>
</evidence>
<dbReference type="AlphaFoldDB" id="A0ABD1IB01"/>
<dbReference type="PANTHER" id="PTHR31415:SF9">
    <property type="entry name" value="OS05G0367900 PROTEIN"/>
    <property type="match status" value="1"/>
</dbReference>
<evidence type="ECO:0008006" key="7">
    <source>
        <dbReference type="Google" id="ProtNLM"/>
    </source>
</evidence>
<keyword evidence="4" id="KW-0812">Transmembrane</keyword>
<organism evidence="5 6">
    <name type="scientific">Salvia divinorum</name>
    <name type="common">Maria pastora</name>
    <name type="synonym">Diviner's sage</name>
    <dbReference type="NCBI Taxonomy" id="28513"/>
    <lineage>
        <taxon>Eukaryota</taxon>
        <taxon>Viridiplantae</taxon>
        <taxon>Streptophyta</taxon>
        <taxon>Embryophyta</taxon>
        <taxon>Tracheophyta</taxon>
        <taxon>Spermatophyta</taxon>
        <taxon>Magnoliopsida</taxon>
        <taxon>eudicotyledons</taxon>
        <taxon>Gunneridae</taxon>
        <taxon>Pentapetalae</taxon>
        <taxon>asterids</taxon>
        <taxon>lamiids</taxon>
        <taxon>Lamiales</taxon>
        <taxon>Lamiaceae</taxon>
        <taxon>Nepetoideae</taxon>
        <taxon>Mentheae</taxon>
        <taxon>Salviinae</taxon>
        <taxon>Salvia</taxon>
        <taxon>Salvia subgen. Calosphace</taxon>
    </lineage>
</organism>
<dbReference type="EMBL" id="JBEAFC010000002">
    <property type="protein sequence ID" value="KAL1565897.1"/>
    <property type="molecule type" value="Genomic_DNA"/>
</dbReference>